<comment type="caution">
    <text evidence="2">The sequence shown here is derived from an EMBL/GenBank/DDBJ whole genome shotgun (WGS) entry which is preliminary data.</text>
</comment>
<feature type="region of interest" description="Disordered" evidence="1">
    <location>
        <begin position="107"/>
        <end position="126"/>
    </location>
</feature>
<name>A0AAD5YU03_9AGAR</name>
<reference evidence="2" key="1">
    <citation type="submission" date="2022-07" db="EMBL/GenBank/DDBJ databases">
        <title>Genome Sequence of Leucocoprinus birnbaumii.</title>
        <authorList>
            <person name="Buettner E."/>
        </authorList>
    </citation>
    <scope>NUCLEOTIDE SEQUENCE</scope>
    <source>
        <strain evidence="2">VT141</strain>
    </source>
</reference>
<dbReference type="AlphaFoldDB" id="A0AAD5YU03"/>
<evidence type="ECO:0000313" key="3">
    <source>
        <dbReference type="Proteomes" id="UP001213000"/>
    </source>
</evidence>
<dbReference type="Proteomes" id="UP001213000">
    <property type="component" value="Unassembled WGS sequence"/>
</dbReference>
<sequence>MAPLPFIENLSGEDGLLEAPDSPQFDEPYAVRIIEQDDHTEYIFGPTPREILNHARVEHLIEAANRPFLQLSSQLSDARRAYNQLLEKYNDLLRNIYITSDTEEVEIIEGKGNPEPAVSSSEPGEK</sequence>
<accession>A0AAD5YU03</accession>
<dbReference type="EMBL" id="JANIEX010000379">
    <property type="protein sequence ID" value="KAJ3567920.1"/>
    <property type="molecule type" value="Genomic_DNA"/>
</dbReference>
<protein>
    <submittedName>
        <fullName evidence="2">Uncharacterized protein</fullName>
    </submittedName>
</protein>
<evidence type="ECO:0000313" key="2">
    <source>
        <dbReference type="EMBL" id="KAJ3567920.1"/>
    </source>
</evidence>
<evidence type="ECO:0000256" key="1">
    <source>
        <dbReference type="SAM" id="MobiDB-lite"/>
    </source>
</evidence>
<gene>
    <name evidence="2" type="ORF">NP233_g6049</name>
</gene>
<keyword evidence="3" id="KW-1185">Reference proteome</keyword>
<proteinExistence type="predicted"/>
<organism evidence="2 3">
    <name type="scientific">Leucocoprinus birnbaumii</name>
    <dbReference type="NCBI Taxonomy" id="56174"/>
    <lineage>
        <taxon>Eukaryota</taxon>
        <taxon>Fungi</taxon>
        <taxon>Dikarya</taxon>
        <taxon>Basidiomycota</taxon>
        <taxon>Agaricomycotina</taxon>
        <taxon>Agaricomycetes</taxon>
        <taxon>Agaricomycetidae</taxon>
        <taxon>Agaricales</taxon>
        <taxon>Agaricineae</taxon>
        <taxon>Agaricaceae</taxon>
        <taxon>Leucocoprinus</taxon>
    </lineage>
</organism>